<dbReference type="Proteomes" id="UP000587527">
    <property type="component" value="Unassembled WGS sequence"/>
</dbReference>
<evidence type="ECO:0000313" key="4">
    <source>
        <dbReference type="EMBL" id="MBB5869883.1"/>
    </source>
</evidence>
<keyword evidence="1" id="KW-0472">Membrane</keyword>
<sequence>MQPGDRTIVGPSAAERAFVWIGFPLVGAGAGWLLKALAGWAADLPWFPFQGPLKLLDSLAEPQATIVSLILGAIVGVVFIFLAEDDYVIVSADREQLIVKRGDESSTVPRSRIAAVFVDGKRLSLLGREGEELASASGDLSAQRIRAALVAHGYPWLDADPHAGDYRLWVEGTPDLPGNANAVLSARAAAIEKDKPGDAAELRRELIRLGVVVRDEKKRQYWRRVGEEPTSPA</sequence>
<keyword evidence="5" id="KW-1185">Reference proteome</keyword>
<feature type="domain" description="Cysteinyl-tRNA ligase anticodon binding" evidence="2">
    <location>
        <begin position="173"/>
        <end position="223"/>
    </location>
</feature>
<feature type="domain" description="YqeB PH" evidence="3">
    <location>
        <begin position="7"/>
        <end position="156"/>
    </location>
</feature>
<dbReference type="Pfam" id="PF23493">
    <property type="entry name" value="CysS_C"/>
    <property type="match status" value="1"/>
</dbReference>
<reference evidence="4 5" key="1">
    <citation type="submission" date="2020-08" db="EMBL/GenBank/DDBJ databases">
        <title>Sequencing the genomes of 1000 actinobacteria strains.</title>
        <authorList>
            <person name="Klenk H.-P."/>
        </authorList>
    </citation>
    <scope>NUCLEOTIDE SEQUENCE [LARGE SCALE GENOMIC DNA]</scope>
    <source>
        <strain evidence="4 5">DSM 45362</strain>
    </source>
</reference>
<keyword evidence="1" id="KW-0812">Transmembrane</keyword>
<feature type="transmembrane region" description="Helical" evidence="1">
    <location>
        <begin position="20"/>
        <end position="42"/>
    </location>
</feature>
<evidence type="ECO:0000259" key="3">
    <source>
        <dbReference type="Pfam" id="PF23494"/>
    </source>
</evidence>
<evidence type="ECO:0008006" key="6">
    <source>
        <dbReference type="Google" id="ProtNLM"/>
    </source>
</evidence>
<proteinExistence type="predicted"/>
<evidence type="ECO:0000313" key="5">
    <source>
        <dbReference type="Proteomes" id="UP000587527"/>
    </source>
</evidence>
<dbReference type="Pfam" id="PF23494">
    <property type="entry name" value="bPH_10"/>
    <property type="match status" value="1"/>
</dbReference>
<keyword evidence="1" id="KW-1133">Transmembrane helix</keyword>
<evidence type="ECO:0000256" key="1">
    <source>
        <dbReference type="SAM" id="Phobius"/>
    </source>
</evidence>
<dbReference type="InterPro" id="IPR057798">
    <property type="entry name" value="PH_YqeB"/>
</dbReference>
<dbReference type="EMBL" id="JACHMN010000002">
    <property type="protein sequence ID" value="MBB5869883.1"/>
    <property type="molecule type" value="Genomic_DNA"/>
</dbReference>
<protein>
    <recommendedName>
        <fullName evidence="6">DUF308 domain-containing protein</fullName>
    </recommendedName>
</protein>
<feature type="transmembrane region" description="Helical" evidence="1">
    <location>
        <begin position="62"/>
        <end position="83"/>
    </location>
</feature>
<accession>A0A841BSJ0</accession>
<dbReference type="InterPro" id="IPR056411">
    <property type="entry name" value="CysS_C"/>
</dbReference>
<name>A0A841BSJ0_9ACTN</name>
<comment type="caution">
    <text evidence="4">The sequence shown here is derived from an EMBL/GenBank/DDBJ whole genome shotgun (WGS) entry which is preliminary data.</text>
</comment>
<organism evidence="4 5">
    <name type="scientific">Allocatelliglobosispora scoriae</name>
    <dbReference type="NCBI Taxonomy" id="643052"/>
    <lineage>
        <taxon>Bacteria</taxon>
        <taxon>Bacillati</taxon>
        <taxon>Actinomycetota</taxon>
        <taxon>Actinomycetes</taxon>
        <taxon>Micromonosporales</taxon>
        <taxon>Micromonosporaceae</taxon>
        <taxon>Allocatelliglobosispora</taxon>
    </lineage>
</organism>
<evidence type="ECO:0000259" key="2">
    <source>
        <dbReference type="Pfam" id="PF23493"/>
    </source>
</evidence>
<gene>
    <name evidence="4" type="ORF">F4553_003262</name>
</gene>
<dbReference type="AlphaFoldDB" id="A0A841BSJ0"/>
<dbReference type="RefSeq" id="WP_184836845.1">
    <property type="nucleotide sequence ID" value="NZ_JACHMN010000002.1"/>
</dbReference>